<evidence type="ECO:0000313" key="5">
    <source>
        <dbReference type="EMBL" id="MBD3920116.1"/>
    </source>
</evidence>
<dbReference type="InterPro" id="IPR012533">
    <property type="entry name" value="YcnI-copper_dom"/>
</dbReference>
<dbReference type="EMBL" id="JACXZA010000003">
    <property type="protein sequence ID" value="MBD3920116.1"/>
    <property type="molecule type" value="Genomic_DNA"/>
</dbReference>
<evidence type="ECO:0000256" key="2">
    <source>
        <dbReference type="SAM" id="Phobius"/>
    </source>
</evidence>
<dbReference type="RefSeq" id="WP_191204571.1">
    <property type="nucleotide sequence ID" value="NZ_JACXZA010000003.1"/>
</dbReference>
<evidence type="ECO:0000256" key="1">
    <source>
        <dbReference type="SAM" id="MobiDB-lite"/>
    </source>
</evidence>
<dbReference type="Pfam" id="PF07987">
    <property type="entry name" value="DUF1775"/>
    <property type="match status" value="1"/>
</dbReference>
<keyword evidence="6" id="KW-1185">Reference proteome</keyword>
<feature type="transmembrane region" description="Helical" evidence="2">
    <location>
        <begin position="190"/>
        <end position="209"/>
    </location>
</feature>
<organism evidence="5 6">
    <name type="scientific">Paenibacillus terricola</name>
    <dbReference type="NCBI Taxonomy" id="2763503"/>
    <lineage>
        <taxon>Bacteria</taxon>
        <taxon>Bacillati</taxon>
        <taxon>Bacillota</taxon>
        <taxon>Bacilli</taxon>
        <taxon>Bacillales</taxon>
        <taxon>Paenibacillaceae</taxon>
        <taxon>Paenibacillus</taxon>
    </lineage>
</organism>
<accession>A0ABR8MXR7</accession>
<feature type="chain" id="PRO_5046541645" evidence="3">
    <location>
        <begin position="29"/>
        <end position="213"/>
    </location>
</feature>
<keyword evidence="2" id="KW-0812">Transmembrane</keyword>
<sequence length="213" mass="22371">MKKQSMKKFAVAATMAVSMLAFSGIASAHVTVQPTQVQAGTYQVLAVRVPSEEKDINTVKVKVNVPAEINVSRVEPKPGWKYELERSADNVITSITWTAEDGGLAATEFTDFRVSGKVADDATQLVWKAYQTYSDGQVVEWVGGDGADKPASVTTVTSAAEGGDAHGDSHGTASTAAVESDDSSDSKTPLILSIVAVVLGAASLLVSLARKKR</sequence>
<dbReference type="CDD" id="cd08545">
    <property type="entry name" value="YcnI_like"/>
    <property type="match status" value="1"/>
</dbReference>
<reference evidence="5 6" key="1">
    <citation type="submission" date="2020-09" db="EMBL/GenBank/DDBJ databases">
        <title>Paenibacillus sp. strain PR3 16S rRNA gene Genome sequencing and assembly.</title>
        <authorList>
            <person name="Kim J."/>
        </authorList>
    </citation>
    <scope>NUCLEOTIDE SEQUENCE [LARGE SCALE GENOMIC DNA]</scope>
    <source>
        <strain evidence="5 6">PR3</strain>
    </source>
</reference>
<gene>
    <name evidence="5" type="ORF">H8B09_15230</name>
</gene>
<feature type="domain" description="YncI copper-binding" evidence="4">
    <location>
        <begin position="29"/>
        <end position="145"/>
    </location>
</feature>
<protein>
    <submittedName>
        <fullName evidence="5">YcnI family protein</fullName>
    </submittedName>
</protein>
<evidence type="ECO:0000256" key="3">
    <source>
        <dbReference type="SAM" id="SignalP"/>
    </source>
</evidence>
<feature type="signal peptide" evidence="3">
    <location>
        <begin position="1"/>
        <end position="28"/>
    </location>
</feature>
<keyword evidence="3" id="KW-0732">Signal</keyword>
<dbReference type="Proteomes" id="UP000609346">
    <property type="component" value="Unassembled WGS sequence"/>
</dbReference>
<evidence type="ECO:0000259" key="4">
    <source>
        <dbReference type="Pfam" id="PF07987"/>
    </source>
</evidence>
<dbReference type="InterPro" id="IPR038507">
    <property type="entry name" value="YcnI-like_sf"/>
</dbReference>
<dbReference type="Gene3D" id="2.60.40.2230">
    <property type="entry name" value="Uncharacterised protein YcnI-like PF07987, DUF1775"/>
    <property type="match status" value="1"/>
</dbReference>
<evidence type="ECO:0000313" key="6">
    <source>
        <dbReference type="Proteomes" id="UP000609346"/>
    </source>
</evidence>
<keyword evidence="2" id="KW-0472">Membrane</keyword>
<proteinExistence type="predicted"/>
<keyword evidence="2" id="KW-1133">Transmembrane helix</keyword>
<name>A0ABR8MXR7_9BACL</name>
<feature type="region of interest" description="Disordered" evidence="1">
    <location>
        <begin position="150"/>
        <end position="185"/>
    </location>
</feature>
<comment type="caution">
    <text evidence="5">The sequence shown here is derived from an EMBL/GenBank/DDBJ whole genome shotgun (WGS) entry which is preliminary data.</text>
</comment>